<sequence>MENTNPDLLQEFELTVDLTPVSPGLRFVNYLIDVIAFYALAFIIGMLYALIATPNSYSGEVSDERGSLQILLLLAWILIMVAYYTLFEFFAKGRTLGKMATGTVAVREDGSNLTFKDALLRTLCRFIPFEPFSAFGYRPWHDSMTRTFVIKKRKKV</sequence>
<comment type="subcellular location">
    <subcellularLocation>
        <location evidence="1">Cell membrane</location>
        <topology evidence="1">Multi-pass membrane protein</topology>
    </subcellularLocation>
</comment>
<evidence type="ECO:0000256" key="3">
    <source>
        <dbReference type="ARBA" id="ARBA00022692"/>
    </source>
</evidence>
<dbReference type="STRING" id="1703345.A3860_21055"/>
<organism evidence="8 9">
    <name type="scientific">Niastella vici</name>
    <dbReference type="NCBI Taxonomy" id="1703345"/>
    <lineage>
        <taxon>Bacteria</taxon>
        <taxon>Pseudomonadati</taxon>
        <taxon>Bacteroidota</taxon>
        <taxon>Chitinophagia</taxon>
        <taxon>Chitinophagales</taxon>
        <taxon>Chitinophagaceae</taxon>
        <taxon>Niastella</taxon>
    </lineage>
</organism>
<keyword evidence="5 6" id="KW-0472">Membrane</keyword>
<reference evidence="8 9" key="1">
    <citation type="submission" date="2016-03" db="EMBL/GenBank/DDBJ databases">
        <title>Niastella vici sp. nov., isolated from farmland soil.</title>
        <authorList>
            <person name="Chen L."/>
            <person name="Wang D."/>
            <person name="Yang S."/>
            <person name="Wang G."/>
        </authorList>
    </citation>
    <scope>NUCLEOTIDE SEQUENCE [LARGE SCALE GENOMIC DNA]</scope>
    <source>
        <strain evidence="8 9">DJ57</strain>
    </source>
</reference>
<dbReference type="RefSeq" id="WP_081147077.1">
    <property type="nucleotide sequence ID" value="NZ_LVYD01000042.1"/>
</dbReference>
<evidence type="ECO:0000256" key="2">
    <source>
        <dbReference type="ARBA" id="ARBA00022475"/>
    </source>
</evidence>
<evidence type="ECO:0000313" key="8">
    <source>
        <dbReference type="EMBL" id="OQP64459.1"/>
    </source>
</evidence>
<evidence type="ECO:0000256" key="5">
    <source>
        <dbReference type="ARBA" id="ARBA00023136"/>
    </source>
</evidence>
<accession>A0A1V9G1D9</accession>
<evidence type="ECO:0000256" key="4">
    <source>
        <dbReference type="ARBA" id="ARBA00022989"/>
    </source>
</evidence>
<keyword evidence="9" id="KW-1185">Reference proteome</keyword>
<evidence type="ECO:0000313" key="9">
    <source>
        <dbReference type="Proteomes" id="UP000192796"/>
    </source>
</evidence>
<protein>
    <recommendedName>
        <fullName evidence="7">RDD domain-containing protein</fullName>
    </recommendedName>
</protein>
<keyword evidence="2" id="KW-1003">Cell membrane</keyword>
<gene>
    <name evidence="8" type="ORF">A3860_21055</name>
</gene>
<feature type="domain" description="RDD" evidence="7">
    <location>
        <begin position="22"/>
        <end position="134"/>
    </location>
</feature>
<evidence type="ECO:0000256" key="1">
    <source>
        <dbReference type="ARBA" id="ARBA00004651"/>
    </source>
</evidence>
<dbReference type="Pfam" id="PF06271">
    <property type="entry name" value="RDD"/>
    <property type="match status" value="1"/>
</dbReference>
<dbReference type="EMBL" id="LVYD01000042">
    <property type="protein sequence ID" value="OQP64459.1"/>
    <property type="molecule type" value="Genomic_DNA"/>
</dbReference>
<evidence type="ECO:0000256" key="6">
    <source>
        <dbReference type="SAM" id="Phobius"/>
    </source>
</evidence>
<keyword evidence="4 6" id="KW-1133">Transmembrane helix</keyword>
<dbReference type="PANTHER" id="PTHR36115:SF4">
    <property type="entry name" value="MEMBRANE PROTEIN"/>
    <property type="match status" value="1"/>
</dbReference>
<dbReference type="Proteomes" id="UP000192796">
    <property type="component" value="Unassembled WGS sequence"/>
</dbReference>
<evidence type="ECO:0000259" key="7">
    <source>
        <dbReference type="Pfam" id="PF06271"/>
    </source>
</evidence>
<name>A0A1V9G1D9_9BACT</name>
<feature type="transmembrane region" description="Helical" evidence="6">
    <location>
        <begin position="30"/>
        <end position="50"/>
    </location>
</feature>
<dbReference type="InterPro" id="IPR010432">
    <property type="entry name" value="RDD"/>
</dbReference>
<dbReference type="AlphaFoldDB" id="A0A1V9G1D9"/>
<dbReference type="OrthoDB" id="762068at2"/>
<comment type="caution">
    <text evidence="8">The sequence shown here is derived from an EMBL/GenBank/DDBJ whole genome shotgun (WGS) entry which is preliminary data.</text>
</comment>
<dbReference type="GO" id="GO:0005886">
    <property type="term" value="C:plasma membrane"/>
    <property type="evidence" value="ECO:0007669"/>
    <property type="project" value="UniProtKB-SubCell"/>
</dbReference>
<keyword evidence="3 6" id="KW-0812">Transmembrane</keyword>
<dbReference type="InterPro" id="IPR051791">
    <property type="entry name" value="Pra-immunoreactive"/>
</dbReference>
<feature type="transmembrane region" description="Helical" evidence="6">
    <location>
        <begin position="70"/>
        <end position="91"/>
    </location>
</feature>
<proteinExistence type="predicted"/>
<dbReference type="PANTHER" id="PTHR36115">
    <property type="entry name" value="PROLINE-RICH ANTIGEN HOMOLOG-RELATED"/>
    <property type="match status" value="1"/>
</dbReference>